<dbReference type="PANTHER" id="PTHR30349">
    <property type="entry name" value="PHAGE INTEGRASE-RELATED"/>
    <property type="match status" value="1"/>
</dbReference>
<evidence type="ECO:0000313" key="8">
    <source>
        <dbReference type="Proteomes" id="UP000024842"/>
    </source>
</evidence>
<sequence length="352" mass="40850">MSSSFLVFPVLLQEFQVWGVHKKGKSRLTLVRYKQEISAFLEFLTQHWQETLIESSFQNVTHQDVRSFFAWRMENGVQKETNAIAFSSLKLWFSFLKDKGWTVEIPYSKLKRPKCRKSLPKALSIHQTQRLLSSFSLEQNLNQEKHDLPNHLRQENQEKDVSSTSTVIAWEDLRDYSLMMLLYGAGLRIQEALTLDKVDWPSREPWLLTICGKRNSTRSIFVLESIRRAVQVYLDACPYKNRKEAPLFLGTRGSRLQPCVLQKRLRFLREMLGLSPHTTPHALRHSFASHLLHKGVDLRDIQALLGHASLRSTQQYLYVTPQTLMSIHNKFHPRSSYLPDPASSSDLEEIAS</sequence>
<keyword evidence="3" id="KW-0233">DNA recombination</keyword>
<accession>A0A023DXP0</accession>
<dbReference type="Gene3D" id="1.10.443.10">
    <property type="entry name" value="Intergrase catalytic core"/>
    <property type="match status" value="1"/>
</dbReference>
<proteinExistence type="predicted"/>
<dbReference type="SUPFAM" id="SSF56349">
    <property type="entry name" value="DNA breaking-rejoining enzymes"/>
    <property type="match status" value="1"/>
</dbReference>
<dbReference type="Gene3D" id="1.10.150.130">
    <property type="match status" value="1"/>
</dbReference>
<dbReference type="Pfam" id="PF00589">
    <property type="entry name" value="Phage_integrase"/>
    <property type="match status" value="1"/>
</dbReference>
<dbReference type="InterPro" id="IPR050090">
    <property type="entry name" value="Tyrosine_recombinase_XerCD"/>
</dbReference>
<name>A0A023DXP0_9PROT</name>
<evidence type="ECO:0000256" key="4">
    <source>
        <dbReference type="PROSITE-ProRule" id="PRU01248"/>
    </source>
</evidence>
<dbReference type="InterPro" id="IPR002104">
    <property type="entry name" value="Integrase_catalytic"/>
</dbReference>
<dbReference type="OrthoDB" id="9801717at2"/>
<dbReference type="Proteomes" id="UP000024842">
    <property type="component" value="Unassembled WGS sequence"/>
</dbReference>
<evidence type="ECO:0000313" key="7">
    <source>
        <dbReference type="EMBL" id="GAJ46208.1"/>
    </source>
</evidence>
<keyword evidence="1" id="KW-0229">DNA integration</keyword>
<dbReference type="EMBL" id="BAUP01000072">
    <property type="protein sequence ID" value="GAJ46208.1"/>
    <property type="molecule type" value="Genomic_DNA"/>
</dbReference>
<dbReference type="PANTHER" id="PTHR30349:SF90">
    <property type="entry name" value="TYROSINE RECOMBINASE XERD"/>
    <property type="match status" value="1"/>
</dbReference>
<dbReference type="AlphaFoldDB" id="A0A023DXP0"/>
<evidence type="ECO:0000259" key="6">
    <source>
        <dbReference type="PROSITE" id="PS51900"/>
    </source>
</evidence>
<evidence type="ECO:0000256" key="1">
    <source>
        <dbReference type="ARBA" id="ARBA00022908"/>
    </source>
</evidence>
<evidence type="ECO:0000256" key="3">
    <source>
        <dbReference type="ARBA" id="ARBA00023172"/>
    </source>
</evidence>
<reference evidence="7 8" key="1">
    <citation type="journal article" date="2014" name="FEMS Microbiol. Lett.">
        <title>Draft genome sequences of three Holospora species (Holospora obtusa, Holospora undulata, and Holospora elegans), endonuclear symbiotic bacteria of the ciliate Paramecium caudatum.</title>
        <authorList>
            <person name="Dohra H."/>
            <person name="Tanaka K."/>
            <person name="Suzuki T."/>
            <person name="Fujishima M."/>
            <person name="Suzuki H."/>
        </authorList>
    </citation>
    <scope>NUCLEOTIDE SEQUENCE [LARGE SCALE GENOMIC DNA]</scope>
    <source>
        <strain evidence="7 8">E1</strain>
    </source>
</reference>
<keyword evidence="8" id="KW-1185">Reference proteome</keyword>
<dbReference type="InterPro" id="IPR004107">
    <property type="entry name" value="Integrase_SAM-like_N"/>
</dbReference>
<dbReference type="Pfam" id="PF02899">
    <property type="entry name" value="Phage_int_SAM_1"/>
    <property type="match status" value="1"/>
</dbReference>
<evidence type="ECO:0000256" key="2">
    <source>
        <dbReference type="ARBA" id="ARBA00023125"/>
    </source>
</evidence>
<feature type="domain" description="Tyr recombinase" evidence="5">
    <location>
        <begin position="147"/>
        <end position="329"/>
    </location>
</feature>
<dbReference type="InterPro" id="IPR011010">
    <property type="entry name" value="DNA_brk_join_enz"/>
</dbReference>
<gene>
    <name evidence="7" type="ORF">HE1_00534</name>
</gene>
<dbReference type="GO" id="GO:0015074">
    <property type="term" value="P:DNA integration"/>
    <property type="evidence" value="ECO:0007669"/>
    <property type="project" value="UniProtKB-KW"/>
</dbReference>
<organism evidence="7 8">
    <name type="scientific">Holospora elegans E1</name>
    <dbReference type="NCBI Taxonomy" id="1427503"/>
    <lineage>
        <taxon>Bacteria</taxon>
        <taxon>Pseudomonadati</taxon>
        <taxon>Pseudomonadota</taxon>
        <taxon>Alphaproteobacteria</taxon>
        <taxon>Holosporales</taxon>
        <taxon>Holosporaceae</taxon>
        <taxon>Holospora</taxon>
    </lineage>
</organism>
<dbReference type="STRING" id="1427503.HE1_00534"/>
<dbReference type="SUPFAM" id="SSF47823">
    <property type="entry name" value="lambda integrase-like, N-terminal domain"/>
    <property type="match status" value="1"/>
</dbReference>
<dbReference type="GO" id="GO:0003677">
    <property type="term" value="F:DNA binding"/>
    <property type="evidence" value="ECO:0007669"/>
    <property type="project" value="UniProtKB-UniRule"/>
</dbReference>
<evidence type="ECO:0000259" key="5">
    <source>
        <dbReference type="PROSITE" id="PS51898"/>
    </source>
</evidence>
<dbReference type="PROSITE" id="PS51898">
    <property type="entry name" value="TYR_RECOMBINASE"/>
    <property type="match status" value="1"/>
</dbReference>
<protein>
    <submittedName>
        <fullName evidence="7">Tyrosine recombinase XerC</fullName>
    </submittedName>
</protein>
<dbReference type="InterPro" id="IPR044068">
    <property type="entry name" value="CB"/>
</dbReference>
<dbReference type="InterPro" id="IPR010998">
    <property type="entry name" value="Integrase_recombinase_N"/>
</dbReference>
<feature type="domain" description="Core-binding (CB)" evidence="6">
    <location>
        <begin position="6"/>
        <end position="97"/>
    </location>
</feature>
<dbReference type="PROSITE" id="PS51900">
    <property type="entry name" value="CB"/>
    <property type="match status" value="1"/>
</dbReference>
<dbReference type="RefSeq" id="WP_006290394.1">
    <property type="nucleotide sequence ID" value="NZ_BAUP01000072.1"/>
</dbReference>
<dbReference type="GO" id="GO:0006310">
    <property type="term" value="P:DNA recombination"/>
    <property type="evidence" value="ECO:0007669"/>
    <property type="project" value="UniProtKB-KW"/>
</dbReference>
<comment type="caution">
    <text evidence="7">The sequence shown here is derived from an EMBL/GenBank/DDBJ whole genome shotgun (WGS) entry which is preliminary data.</text>
</comment>
<dbReference type="InterPro" id="IPR013762">
    <property type="entry name" value="Integrase-like_cat_sf"/>
</dbReference>
<keyword evidence="2 4" id="KW-0238">DNA-binding</keyword>